<dbReference type="OrthoDB" id="652307at2"/>
<dbReference type="SUPFAM" id="SSF54518">
    <property type="entry name" value="Tubby C-terminal domain-like"/>
    <property type="match status" value="1"/>
</dbReference>
<keyword evidence="3" id="KW-1185">Reference proteome</keyword>
<proteinExistence type="inferred from homology"/>
<dbReference type="Pfam" id="PF04525">
    <property type="entry name" value="LOR"/>
    <property type="match status" value="1"/>
</dbReference>
<evidence type="ECO:0000313" key="2">
    <source>
        <dbReference type="EMBL" id="SHH91068.1"/>
    </source>
</evidence>
<dbReference type="InterPro" id="IPR007612">
    <property type="entry name" value="LOR"/>
</dbReference>
<comment type="similarity">
    <text evidence="1">Belongs to the LOR family.</text>
</comment>
<dbReference type="InterPro" id="IPR025659">
    <property type="entry name" value="Tubby-like_C"/>
</dbReference>
<dbReference type="Gene3D" id="2.40.160.200">
    <property type="entry name" value="LURP1-related"/>
    <property type="match status" value="1"/>
</dbReference>
<evidence type="ECO:0000256" key="1">
    <source>
        <dbReference type="ARBA" id="ARBA00005437"/>
    </source>
</evidence>
<sequence length="162" mass="18926">MRYNIKQKIFSFGDNFYVKDDRDNNIFKIQGKVFALGDKLKLCDMQGKELIYIQQKLFKLLPEYNLFRNDVLIAKVKKELSFFKPKFVIESMMGNYRIEGEIFSHNFSVTKAGRTVAVVNKKWISFSDTYGVEIDDNEDQAFMVSLVIVIDQVIHDNNSNNN</sequence>
<evidence type="ECO:0000313" key="3">
    <source>
        <dbReference type="Proteomes" id="UP000184447"/>
    </source>
</evidence>
<dbReference type="InterPro" id="IPR038595">
    <property type="entry name" value="LOR_sf"/>
</dbReference>
<organism evidence="2 3">
    <name type="scientific">Clostridium grantii DSM 8605</name>
    <dbReference type="NCBI Taxonomy" id="1121316"/>
    <lineage>
        <taxon>Bacteria</taxon>
        <taxon>Bacillati</taxon>
        <taxon>Bacillota</taxon>
        <taxon>Clostridia</taxon>
        <taxon>Eubacteriales</taxon>
        <taxon>Clostridiaceae</taxon>
        <taxon>Clostridium</taxon>
    </lineage>
</organism>
<dbReference type="Proteomes" id="UP000184447">
    <property type="component" value="Unassembled WGS sequence"/>
</dbReference>
<name>A0A1M5WUH0_9CLOT</name>
<dbReference type="RefSeq" id="WP_073339448.1">
    <property type="nucleotide sequence ID" value="NZ_FQXM01000020.1"/>
</dbReference>
<gene>
    <name evidence="2" type="ORF">SAMN02745207_03133</name>
</gene>
<dbReference type="PANTHER" id="PTHR31087">
    <property type="match status" value="1"/>
</dbReference>
<dbReference type="PANTHER" id="PTHR31087:SF161">
    <property type="entry name" value="TUBBY C 2 FAMILY PROTEIN"/>
    <property type="match status" value="1"/>
</dbReference>
<dbReference type="AlphaFoldDB" id="A0A1M5WUH0"/>
<dbReference type="STRING" id="1121316.SAMN02745207_03133"/>
<dbReference type="EMBL" id="FQXM01000020">
    <property type="protein sequence ID" value="SHH91068.1"/>
    <property type="molecule type" value="Genomic_DNA"/>
</dbReference>
<reference evidence="2 3" key="1">
    <citation type="submission" date="2016-11" db="EMBL/GenBank/DDBJ databases">
        <authorList>
            <person name="Jaros S."/>
            <person name="Januszkiewicz K."/>
            <person name="Wedrychowicz H."/>
        </authorList>
    </citation>
    <scope>NUCLEOTIDE SEQUENCE [LARGE SCALE GENOMIC DNA]</scope>
    <source>
        <strain evidence="2 3">DSM 8605</strain>
    </source>
</reference>
<protein>
    <submittedName>
        <fullName evidence="2">Uncharacterized protein YxjI</fullName>
    </submittedName>
</protein>
<accession>A0A1M5WUH0</accession>